<feature type="compositionally biased region" description="Polar residues" evidence="2">
    <location>
        <begin position="1002"/>
        <end position="1017"/>
    </location>
</feature>
<feature type="domain" description="Rho-GAP" evidence="4">
    <location>
        <begin position="622"/>
        <end position="828"/>
    </location>
</feature>
<dbReference type="SMART" id="SM00055">
    <property type="entry name" value="FCH"/>
    <property type="match status" value="1"/>
</dbReference>
<evidence type="ECO:0000259" key="3">
    <source>
        <dbReference type="PROSITE" id="PS50186"/>
    </source>
</evidence>
<dbReference type="SMART" id="SM00324">
    <property type="entry name" value="RhoGAP"/>
    <property type="match status" value="1"/>
</dbReference>
<comment type="caution">
    <text evidence="5">The sequence shown here is derived from an EMBL/GenBank/DDBJ whole genome shotgun (WGS) entry which is preliminary data.</text>
</comment>
<dbReference type="GO" id="GO:0007264">
    <property type="term" value="P:small GTPase-mediated signal transduction"/>
    <property type="evidence" value="ECO:0007669"/>
    <property type="project" value="TreeGrafter"/>
</dbReference>
<dbReference type="Gene3D" id="1.20.1270.60">
    <property type="entry name" value="Arfaptin homology (AH) domain/BAR domain"/>
    <property type="match status" value="2"/>
</dbReference>
<proteinExistence type="predicted"/>
<dbReference type="Pfam" id="PF00620">
    <property type="entry name" value="RhoGAP"/>
    <property type="match status" value="1"/>
</dbReference>
<dbReference type="PANTHER" id="PTHR23065:SF17">
    <property type="entry name" value="RHO-GTPASE-ACTIVATING PROTEIN RGD2"/>
    <property type="match status" value="1"/>
</dbReference>
<dbReference type="Gene3D" id="1.10.555.10">
    <property type="entry name" value="Rho GTPase activation protein"/>
    <property type="match status" value="1"/>
</dbReference>
<name>A0A9Q5N503_SANBA</name>
<feature type="compositionally biased region" description="Pro residues" evidence="2">
    <location>
        <begin position="306"/>
        <end position="318"/>
    </location>
</feature>
<evidence type="ECO:0000259" key="4">
    <source>
        <dbReference type="PROSITE" id="PS50238"/>
    </source>
</evidence>
<dbReference type="InterPro" id="IPR036388">
    <property type="entry name" value="WH-like_DNA-bd_sf"/>
</dbReference>
<feature type="compositionally biased region" description="Polar residues" evidence="2">
    <location>
        <begin position="1116"/>
        <end position="1128"/>
    </location>
</feature>
<dbReference type="InterPro" id="IPR008936">
    <property type="entry name" value="Rho_GTPase_activation_prot"/>
</dbReference>
<evidence type="ECO:0000313" key="5">
    <source>
        <dbReference type="EMBL" id="OCB85441.1"/>
    </source>
</evidence>
<dbReference type="OrthoDB" id="2155291at2759"/>
<dbReference type="InterPro" id="IPR036390">
    <property type="entry name" value="WH_DNA-bd_sf"/>
</dbReference>
<dbReference type="GO" id="GO:0005737">
    <property type="term" value="C:cytoplasm"/>
    <property type="evidence" value="ECO:0007669"/>
    <property type="project" value="TreeGrafter"/>
</dbReference>
<evidence type="ECO:0008006" key="7">
    <source>
        <dbReference type="Google" id="ProtNLM"/>
    </source>
</evidence>
<dbReference type="GO" id="GO:0007010">
    <property type="term" value="P:cytoskeleton organization"/>
    <property type="evidence" value="ECO:0007669"/>
    <property type="project" value="TreeGrafter"/>
</dbReference>
<evidence type="ECO:0000256" key="1">
    <source>
        <dbReference type="SAM" id="Coils"/>
    </source>
</evidence>
<dbReference type="Pfam" id="PF00611">
    <property type="entry name" value="FCH"/>
    <property type="match status" value="1"/>
</dbReference>
<feature type="compositionally biased region" description="Pro residues" evidence="2">
    <location>
        <begin position="944"/>
        <end position="970"/>
    </location>
</feature>
<feature type="region of interest" description="Disordered" evidence="2">
    <location>
        <begin position="177"/>
        <end position="318"/>
    </location>
</feature>
<feature type="region of interest" description="Disordered" evidence="2">
    <location>
        <begin position="832"/>
        <end position="851"/>
    </location>
</feature>
<evidence type="ECO:0000313" key="6">
    <source>
        <dbReference type="Proteomes" id="UP000757232"/>
    </source>
</evidence>
<sequence>MPALTLPATFTNSFWSQDYRRGIETLYTKLEQGVAEDDEIIAFIRARAVAENALASALIASQSIGSKGMTIHFSSKHELRRDLVTGKGFNADEGASLLTAFRGLQAESAAQGEAHRTIAKELKELVAEPFAEWAAGHKERIYGSRNALIDGWIKSYELAEGDVDKLKHQYLAKVRRADEAEDDAKFAPNNELAPDNYTSSPRLAPRDRVSQPQRTASVSERIAQRFKDLQRKAVSGASGRSSTDQESKGDTHSTSGSVSTVIFEDKAVTSEPDGHPESPATSEKDKEKPLPPVDKGKGKEVETLASPPPMSQALPPPKVDLRPASPMPPPPPPPILLAGLALPPVAVSDLLKRAAAEMNLRPIKVPIIGEYKDCFSGEEFVVWLVDNVQGFGGSLDRAEDAARDLTERDGVLRRVGEFGNAFENNDEAYYQFRPKAFNLEAEYYKHEQRDGVTSPIVNLSPMADNLVKRSNNFVNIVSKAINDRHAEPFYIRARQEANAADGAYRSAVRKLDRQRLALEERLEETLKTLQKWEMDRLRAVKTVLLQYQGTLANLPNALQSSIDRSSTLIASYQPDSDLRALIERYRTGPFKPVAHVYESLTHEECDVYFGIDLRRWAEGSWDSLRSDAPPKDNIPEVLTALLGALNAAYPKLSNDSEKRKTWIYEVPLSAVHHLRESLNSVPSGHPFPPDLMTKYDAPVIASTVKLWALELDPPLGTWEGWDDFRRLYPSVGSKSEETNEQQHIENLQAALLRLPRIHLLVLEAIFGHIKGLIESTTTEEDNEVYMTKLALSMGRNILRPKVENEVSIQDRHPTSLFIDLLKHFDAVLPPTIARKKRESDRKIPLRKRTRPVDMRMSRSRLSVTNVDTREILEEQMIARNPSMRPPSRAGSPNPSGRHSRAPSRDARDTKEAKLSVPDAEAIVPPPEQKEEEGKMVDVVIPVPDASPVPSPAFAPPVPAPEDPNAPPPMPAVFKEPPPEKDDIAPPPMPRFVEPPPEVDDTPSVSLGIESSTSTNSAPVGVSPPTPTSLSARSRSPPSGKASPSPISPTERFAAASGTGTGANLARSGSGESARLRGPRGARTAGGRRTSGSSTASTGARSTNASSLHRSAAVSPPRTSGLQRSANRLSYSGGSRSGSPAPSSSDYESRKKVNRTSAGAFS</sequence>
<feature type="coiled-coil region" evidence="1">
    <location>
        <begin position="508"/>
        <end position="535"/>
    </location>
</feature>
<feature type="compositionally biased region" description="Low complexity" evidence="2">
    <location>
        <begin position="1129"/>
        <end position="1145"/>
    </location>
</feature>
<protein>
    <recommendedName>
        <fullName evidence="7">Rho-GAP domain-containing protein</fullName>
    </recommendedName>
</protein>
<accession>A0A9Q5N503</accession>
<dbReference type="AlphaFoldDB" id="A0A9Q5N503"/>
<dbReference type="InterPro" id="IPR000198">
    <property type="entry name" value="RhoGAP_dom"/>
</dbReference>
<feature type="compositionally biased region" description="Basic and acidic residues" evidence="2">
    <location>
        <begin position="902"/>
        <end position="913"/>
    </location>
</feature>
<keyword evidence="1" id="KW-0175">Coiled coil</keyword>
<reference evidence="5" key="1">
    <citation type="submission" date="2016-06" db="EMBL/GenBank/DDBJ databases">
        <title>Draft Genome sequence of the fungus Inonotus baumii.</title>
        <authorList>
            <person name="Zhu H."/>
            <person name="Lin W."/>
        </authorList>
    </citation>
    <scope>NUCLEOTIDE SEQUENCE</scope>
    <source>
        <strain evidence="5">821</strain>
    </source>
</reference>
<keyword evidence="6" id="KW-1185">Reference proteome</keyword>
<evidence type="ECO:0000256" key="2">
    <source>
        <dbReference type="SAM" id="MobiDB-lite"/>
    </source>
</evidence>
<feature type="compositionally biased region" description="Basic and acidic residues" evidence="2">
    <location>
        <begin position="263"/>
        <end position="302"/>
    </location>
</feature>
<dbReference type="PROSITE" id="PS50238">
    <property type="entry name" value="RHOGAP"/>
    <property type="match status" value="1"/>
</dbReference>
<feature type="compositionally biased region" description="Low complexity" evidence="2">
    <location>
        <begin position="1080"/>
        <end position="1106"/>
    </location>
</feature>
<feature type="domain" description="DEP" evidence="3">
    <location>
        <begin position="354"/>
        <end position="434"/>
    </location>
</feature>
<feature type="compositionally biased region" description="Basic and acidic residues" evidence="2">
    <location>
        <begin position="222"/>
        <end position="231"/>
    </location>
</feature>
<dbReference type="InterPro" id="IPR027267">
    <property type="entry name" value="AH/BAR_dom_sf"/>
</dbReference>
<dbReference type="PROSITE" id="PS50186">
    <property type="entry name" value="DEP"/>
    <property type="match status" value="1"/>
</dbReference>
<organism evidence="5 6">
    <name type="scientific">Sanghuangporus baumii</name>
    <name type="common">Phellinus baumii</name>
    <dbReference type="NCBI Taxonomy" id="108892"/>
    <lineage>
        <taxon>Eukaryota</taxon>
        <taxon>Fungi</taxon>
        <taxon>Dikarya</taxon>
        <taxon>Basidiomycota</taxon>
        <taxon>Agaricomycotina</taxon>
        <taxon>Agaricomycetes</taxon>
        <taxon>Hymenochaetales</taxon>
        <taxon>Hymenochaetaceae</taxon>
        <taxon>Sanghuangporus</taxon>
    </lineage>
</organism>
<dbReference type="GO" id="GO:0005886">
    <property type="term" value="C:plasma membrane"/>
    <property type="evidence" value="ECO:0007669"/>
    <property type="project" value="TreeGrafter"/>
</dbReference>
<dbReference type="Proteomes" id="UP000757232">
    <property type="component" value="Unassembled WGS sequence"/>
</dbReference>
<dbReference type="SUPFAM" id="SSF103657">
    <property type="entry name" value="BAR/IMD domain-like"/>
    <property type="match status" value="1"/>
</dbReference>
<dbReference type="PANTHER" id="PTHR23065">
    <property type="entry name" value="PROLINE-SERINE-THREONINE PHOSPHATASE INTERACTING PROTEIN 1"/>
    <property type="match status" value="1"/>
</dbReference>
<gene>
    <name evidence="5" type="ORF">A7U60_g7450</name>
</gene>
<dbReference type="SUPFAM" id="SSF46785">
    <property type="entry name" value="Winged helix' DNA-binding domain"/>
    <property type="match status" value="1"/>
</dbReference>
<feature type="region of interest" description="Disordered" evidence="2">
    <location>
        <begin position="875"/>
        <end position="1161"/>
    </location>
</feature>
<dbReference type="InterPro" id="IPR000591">
    <property type="entry name" value="DEP_dom"/>
</dbReference>
<feature type="compositionally biased region" description="Pro residues" evidence="2">
    <location>
        <begin position="984"/>
        <end position="995"/>
    </location>
</feature>
<feature type="compositionally biased region" description="Polar residues" evidence="2">
    <location>
        <begin position="1027"/>
        <end position="1036"/>
    </location>
</feature>
<dbReference type="EMBL" id="LNZH02000209">
    <property type="protein sequence ID" value="OCB85441.1"/>
    <property type="molecule type" value="Genomic_DNA"/>
</dbReference>
<dbReference type="GO" id="GO:0000935">
    <property type="term" value="C:division septum"/>
    <property type="evidence" value="ECO:0007669"/>
    <property type="project" value="TreeGrafter"/>
</dbReference>
<dbReference type="InterPro" id="IPR001060">
    <property type="entry name" value="FCH_dom"/>
</dbReference>
<dbReference type="Gene3D" id="1.10.10.10">
    <property type="entry name" value="Winged helix-like DNA-binding domain superfamily/Winged helix DNA-binding domain"/>
    <property type="match status" value="1"/>
</dbReference>
<dbReference type="GO" id="GO:0005096">
    <property type="term" value="F:GTPase activator activity"/>
    <property type="evidence" value="ECO:0007669"/>
    <property type="project" value="TreeGrafter"/>
</dbReference>
<dbReference type="SUPFAM" id="SSF48350">
    <property type="entry name" value="GTPase activation domain, GAP"/>
    <property type="match status" value="1"/>
</dbReference>